<keyword evidence="12 16" id="KW-0472">Membrane</keyword>
<comment type="pathway">
    <text evidence="2 16">Lipid metabolism; fatty acid biosynthesis.</text>
</comment>
<feature type="transmembrane region" description="Helical" evidence="16">
    <location>
        <begin position="220"/>
        <end position="242"/>
    </location>
</feature>
<feature type="region of interest" description="Disordered" evidence="17">
    <location>
        <begin position="188"/>
        <end position="210"/>
    </location>
</feature>
<feature type="transmembrane region" description="Helical" evidence="16">
    <location>
        <begin position="394"/>
        <end position="415"/>
    </location>
</feature>
<keyword evidence="6 16" id="KW-0812">Transmembrane</keyword>
<dbReference type="Gene3D" id="2.60.40.790">
    <property type="match status" value="1"/>
</dbReference>
<evidence type="ECO:0000256" key="7">
    <source>
        <dbReference type="ARBA" id="ARBA00022824"/>
    </source>
</evidence>
<name>A0AAQ4DWS1_AMBAM</name>
<sequence length="434" mass="50706">MNLPALYCFKKTKLKRNRQCCFYSHKLLKVKWARAVSDKGSSIASPPQPPIAAFIMAAGTLSPFVYWAQNDSKLFLRVDLRNVKVPDIEATSHKLSFSAYGAGARGEEKYTFLLDFYSSVNPDGCEYRVNDRQVDIQISKEKADFWPQLLSTDSLKPAWLKVDFDKMQTEDDDDDVSEDDNQLRDLYESQRYSSNSRTNQPSWSRKRRGQERKTEELRKVYLFLYNLFQFVGFLYIALVMLIRYSRDGEYSMAGTWEAVGKAMRLVICLQCLEILHPLLGYTRGSFIHPLVLVGGRMFMVFTMIDAEPRMHAKPVVFYLFAVYTLVELCRYPYYMLRTYDKNIGFITWLRYTVWIPLFPLGFLCEGVIILRNIPYFEETGRFSVSLPNALNFSFYLPTIMRLYLLLGIFPTLAFMMTHMYRQRKQILGPKDKED</sequence>
<dbReference type="CDD" id="cd06465">
    <property type="entry name" value="p23_hB-ind1_like"/>
    <property type="match status" value="1"/>
</dbReference>
<dbReference type="InterPro" id="IPR007482">
    <property type="entry name" value="Tyr_Pase-like_PTPLA"/>
</dbReference>
<dbReference type="PANTHER" id="PTHR11035:SF35">
    <property type="entry name" value="VERY-LONG-CHAIN (3R)-3-HYDROXYACYL-COA DEHYDRATASE"/>
    <property type="match status" value="1"/>
</dbReference>
<comment type="catalytic activity">
    <reaction evidence="16">
        <text>a very-long-chain (3R)-3-hydroxyacyl-CoA = a very-long-chain (2E)-enoyl-CoA + H2O</text>
        <dbReference type="Rhea" id="RHEA:45812"/>
        <dbReference type="ChEBI" id="CHEBI:15377"/>
        <dbReference type="ChEBI" id="CHEBI:83728"/>
        <dbReference type="ChEBI" id="CHEBI:85440"/>
        <dbReference type="EC" id="4.2.1.134"/>
    </reaction>
</comment>
<evidence type="ECO:0000256" key="16">
    <source>
        <dbReference type="RuleBase" id="RU363109"/>
    </source>
</evidence>
<dbReference type="AlphaFoldDB" id="A0AAQ4DWS1"/>
<keyword evidence="9 16" id="KW-1133">Transmembrane helix</keyword>
<organism evidence="19 20">
    <name type="scientific">Amblyomma americanum</name>
    <name type="common">Lone star tick</name>
    <dbReference type="NCBI Taxonomy" id="6943"/>
    <lineage>
        <taxon>Eukaryota</taxon>
        <taxon>Metazoa</taxon>
        <taxon>Ecdysozoa</taxon>
        <taxon>Arthropoda</taxon>
        <taxon>Chelicerata</taxon>
        <taxon>Arachnida</taxon>
        <taxon>Acari</taxon>
        <taxon>Parasitiformes</taxon>
        <taxon>Ixodida</taxon>
        <taxon>Ixodoidea</taxon>
        <taxon>Ixodidae</taxon>
        <taxon>Amblyomminae</taxon>
        <taxon>Amblyomma</taxon>
    </lineage>
</organism>
<keyword evidence="13 16" id="KW-0275">Fatty acid biosynthesis</keyword>
<dbReference type="InterPro" id="IPR008978">
    <property type="entry name" value="HSP20-like_chaperone"/>
</dbReference>
<accession>A0AAQ4DWS1</accession>
<keyword evidence="11 16" id="KW-0443">Lipid metabolism</keyword>
<gene>
    <name evidence="19" type="ORF">V5799_006305</name>
</gene>
<protein>
    <recommendedName>
        <fullName evidence="4 16">Very-long-chain (3R)-3-hydroxyacyl-CoA dehydratase</fullName>
        <ecNumber evidence="4 16">4.2.1.134</ecNumber>
    </recommendedName>
</protein>
<comment type="similarity">
    <text evidence="15">Belongs to the p23/wos2 family.</text>
</comment>
<dbReference type="GO" id="GO:0042761">
    <property type="term" value="P:very long-chain fatty acid biosynthetic process"/>
    <property type="evidence" value="ECO:0007669"/>
    <property type="project" value="TreeGrafter"/>
</dbReference>
<dbReference type="InterPro" id="IPR007052">
    <property type="entry name" value="CS_dom"/>
</dbReference>
<evidence type="ECO:0000256" key="9">
    <source>
        <dbReference type="ARBA" id="ARBA00022989"/>
    </source>
</evidence>
<dbReference type="GO" id="GO:0102158">
    <property type="term" value="F:very-long-chain (3R)-3-hydroxyacyl-CoA dehydratase activity"/>
    <property type="evidence" value="ECO:0007669"/>
    <property type="project" value="UniProtKB-EC"/>
</dbReference>
<dbReference type="GO" id="GO:0030148">
    <property type="term" value="P:sphingolipid biosynthetic process"/>
    <property type="evidence" value="ECO:0007669"/>
    <property type="project" value="TreeGrafter"/>
</dbReference>
<evidence type="ECO:0000256" key="12">
    <source>
        <dbReference type="ARBA" id="ARBA00023136"/>
    </source>
</evidence>
<evidence type="ECO:0000259" key="18">
    <source>
        <dbReference type="PROSITE" id="PS51203"/>
    </source>
</evidence>
<evidence type="ECO:0000313" key="19">
    <source>
        <dbReference type="EMBL" id="KAK8766911.1"/>
    </source>
</evidence>
<feature type="domain" description="CS" evidence="18">
    <location>
        <begin position="60"/>
        <end position="150"/>
    </location>
</feature>
<keyword evidence="10" id="KW-0175">Coiled coil</keyword>
<feature type="transmembrane region" description="Helical" evidence="16">
    <location>
        <begin position="316"/>
        <end position="336"/>
    </location>
</feature>
<dbReference type="PROSITE" id="PS51203">
    <property type="entry name" value="CS"/>
    <property type="match status" value="1"/>
</dbReference>
<evidence type="ECO:0000256" key="15">
    <source>
        <dbReference type="ARBA" id="ARBA00025733"/>
    </source>
</evidence>
<proteinExistence type="inferred from homology"/>
<comment type="caution">
    <text evidence="19">The sequence shown here is derived from an EMBL/GenBank/DDBJ whole genome shotgun (WGS) entry which is preliminary data.</text>
</comment>
<feature type="compositionally biased region" description="Polar residues" evidence="17">
    <location>
        <begin position="190"/>
        <end position="203"/>
    </location>
</feature>
<evidence type="ECO:0000256" key="6">
    <source>
        <dbReference type="ARBA" id="ARBA00022692"/>
    </source>
</evidence>
<keyword evidence="5 16" id="KW-0444">Lipid biosynthesis</keyword>
<evidence type="ECO:0000256" key="5">
    <source>
        <dbReference type="ARBA" id="ARBA00022516"/>
    </source>
</evidence>
<dbReference type="GO" id="GO:0030497">
    <property type="term" value="P:fatty acid elongation"/>
    <property type="evidence" value="ECO:0007669"/>
    <property type="project" value="TreeGrafter"/>
</dbReference>
<dbReference type="Proteomes" id="UP001321473">
    <property type="component" value="Unassembled WGS sequence"/>
</dbReference>
<evidence type="ECO:0000256" key="1">
    <source>
        <dbReference type="ARBA" id="ARBA00004477"/>
    </source>
</evidence>
<evidence type="ECO:0000313" key="20">
    <source>
        <dbReference type="Proteomes" id="UP001321473"/>
    </source>
</evidence>
<evidence type="ECO:0000256" key="11">
    <source>
        <dbReference type="ARBA" id="ARBA00023098"/>
    </source>
</evidence>
<dbReference type="PANTHER" id="PTHR11035">
    <property type="entry name" value="VERY-LONG-CHAIN (3R)-3-HYDROXYACYL-COA DEHYDRATASE"/>
    <property type="match status" value="1"/>
</dbReference>
<keyword evidence="20" id="KW-1185">Reference proteome</keyword>
<dbReference type="EC" id="4.2.1.134" evidence="4 16"/>
<keyword evidence="14 16" id="KW-0456">Lyase</keyword>
<comment type="similarity">
    <text evidence="3 16">Belongs to the very long-chain fatty acids dehydratase HACD family.</text>
</comment>
<dbReference type="Pfam" id="PF04387">
    <property type="entry name" value="PTPLA"/>
    <property type="match status" value="1"/>
</dbReference>
<comment type="subcellular location">
    <subcellularLocation>
        <location evidence="1 16">Endoplasmic reticulum membrane</location>
        <topology evidence="1 16">Multi-pass membrane protein</topology>
    </subcellularLocation>
</comment>
<dbReference type="FunFam" id="2.60.40.790:FF:000013">
    <property type="entry name" value="Very-long-chain (3R)-3-hydroxyacyl-CoA dehydratase"/>
    <property type="match status" value="1"/>
</dbReference>
<dbReference type="GO" id="GO:0005789">
    <property type="term" value="C:endoplasmic reticulum membrane"/>
    <property type="evidence" value="ECO:0007669"/>
    <property type="project" value="UniProtKB-SubCell"/>
</dbReference>
<evidence type="ECO:0000256" key="4">
    <source>
        <dbReference type="ARBA" id="ARBA00013122"/>
    </source>
</evidence>
<dbReference type="SUPFAM" id="SSF49764">
    <property type="entry name" value="HSP20-like chaperones"/>
    <property type="match status" value="1"/>
</dbReference>
<evidence type="ECO:0000256" key="17">
    <source>
        <dbReference type="SAM" id="MobiDB-lite"/>
    </source>
</evidence>
<evidence type="ECO:0000256" key="14">
    <source>
        <dbReference type="ARBA" id="ARBA00023239"/>
    </source>
</evidence>
<evidence type="ECO:0000256" key="3">
    <source>
        <dbReference type="ARBA" id="ARBA00007811"/>
    </source>
</evidence>
<reference evidence="19 20" key="1">
    <citation type="journal article" date="2023" name="Arcadia Sci">
        <title>De novo assembly of a long-read Amblyomma americanum tick genome.</title>
        <authorList>
            <person name="Chou S."/>
            <person name="Poskanzer K.E."/>
            <person name="Rollins M."/>
            <person name="Thuy-Boun P.S."/>
        </authorList>
    </citation>
    <scope>NUCLEOTIDE SEQUENCE [LARGE SCALE GENOMIC DNA]</scope>
    <source>
        <strain evidence="19">F_SG_1</strain>
        <tissue evidence="19">Salivary glands</tissue>
    </source>
</reference>
<evidence type="ECO:0000256" key="13">
    <source>
        <dbReference type="ARBA" id="ARBA00023160"/>
    </source>
</evidence>
<evidence type="ECO:0000256" key="10">
    <source>
        <dbReference type="ARBA" id="ARBA00023054"/>
    </source>
</evidence>
<feature type="transmembrane region" description="Helical" evidence="16">
    <location>
        <begin position="51"/>
        <end position="68"/>
    </location>
</feature>
<dbReference type="EMBL" id="JARKHS020025882">
    <property type="protein sequence ID" value="KAK8766911.1"/>
    <property type="molecule type" value="Genomic_DNA"/>
</dbReference>
<keyword evidence="8 16" id="KW-0276">Fatty acid metabolism</keyword>
<evidence type="ECO:0000256" key="8">
    <source>
        <dbReference type="ARBA" id="ARBA00022832"/>
    </source>
</evidence>
<keyword evidence="7 16" id="KW-0256">Endoplasmic reticulum</keyword>
<comment type="function">
    <text evidence="16">Catalyzes the third of the four reactions of the long-chain fatty acids elongation cycle. This endoplasmic reticulum-bound enzymatic process, allows the addition of two carbons to the chain of long- and very long-chain fatty acids/VLCFAs per cycle. This enzyme catalyzes the dehydration of the 3-hydroxyacyl-CoA intermediate into trans-2,3-enoyl-CoA, within each cycle of fatty acid elongation. Thereby, it participates to the production of VLCFAs of different chain lengths that are involved in multiple biological processes as precursors of membrane lipids and lipid mediators.</text>
</comment>
<dbReference type="Pfam" id="PF04969">
    <property type="entry name" value="CS"/>
    <property type="match status" value="1"/>
</dbReference>
<evidence type="ECO:0000256" key="2">
    <source>
        <dbReference type="ARBA" id="ARBA00005194"/>
    </source>
</evidence>
<feature type="transmembrane region" description="Helical" evidence="16">
    <location>
        <begin position="348"/>
        <end position="374"/>
    </location>
</feature>